<dbReference type="InterPro" id="IPR012338">
    <property type="entry name" value="Beta-lactam/transpept-like"/>
</dbReference>
<evidence type="ECO:0000313" key="3">
    <source>
        <dbReference type="Proteomes" id="UP000612362"/>
    </source>
</evidence>
<dbReference type="Gene3D" id="3.40.710.10">
    <property type="entry name" value="DD-peptidase/beta-lactamase superfamily"/>
    <property type="match status" value="1"/>
</dbReference>
<organism evidence="2 3">
    <name type="scientific">Ktedonospora formicarum</name>
    <dbReference type="NCBI Taxonomy" id="2778364"/>
    <lineage>
        <taxon>Bacteria</taxon>
        <taxon>Bacillati</taxon>
        <taxon>Chloroflexota</taxon>
        <taxon>Ktedonobacteria</taxon>
        <taxon>Ktedonobacterales</taxon>
        <taxon>Ktedonobacteraceae</taxon>
        <taxon>Ktedonospora</taxon>
    </lineage>
</organism>
<reference evidence="2" key="1">
    <citation type="submission" date="2020-10" db="EMBL/GenBank/DDBJ databases">
        <title>Taxonomic study of unclassified bacteria belonging to the class Ktedonobacteria.</title>
        <authorList>
            <person name="Yabe S."/>
            <person name="Wang C.M."/>
            <person name="Zheng Y."/>
            <person name="Sakai Y."/>
            <person name="Cavaletti L."/>
            <person name="Monciardini P."/>
            <person name="Donadio S."/>
        </authorList>
    </citation>
    <scope>NUCLEOTIDE SEQUENCE</scope>
    <source>
        <strain evidence="2">SOSP1-1</strain>
    </source>
</reference>
<dbReference type="EMBL" id="BNJF01000004">
    <property type="protein sequence ID" value="GHO48347.1"/>
    <property type="molecule type" value="Genomic_DNA"/>
</dbReference>
<dbReference type="AlphaFoldDB" id="A0A8J3I1L3"/>
<feature type="domain" description="Beta-lactamase-related" evidence="1">
    <location>
        <begin position="4"/>
        <end position="296"/>
    </location>
</feature>
<evidence type="ECO:0000313" key="2">
    <source>
        <dbReference type="EMBL" id="GHO48347.1"/>
    </source>
</evidence>
<evidence type="ECO:0000259" key="1">
    <source>
        <dbReference type="Pfam" id="PF00144"/>
    </source>
</evidence>
<dbReference type="Pfam" id="PF00144">
    <property type="entry name" value="Beta-lactamase"/>
    <property type="match status" value="1"/>
</dbReference>
<dbReference type="Proteomes" id="UP000612362">
    <property type="component" value="Unassembled WGS sequence"/>
</dbReference>
<dbReference type="InterPro" id="IPR050789">
    <property type="entry name" value="Diverse_Enzym_Activities"/>
</dbReference>
<dbReference type="GO" id="GO:0016787">
    <property type="term" value="F:hydrolase activity"/>
    <property type="evidence" value="ECO:0007669"/>
    <property type="project" value="UniProtKB-KW"/>
</dbReference>
<keyword evidence="3" id="KW-1185">Reference proteome</keyword>
<sequence>MRSILIVRSGYLLFEQYYQGAGPLHYHNINSITKSITSALVGIALQEGLLSSLDQCLLPFFPHYFPDDVRKQDITIRHLLTMSSGFQEPSDDILTFLEDTASTEKILARPMRHTPGKVHRYDDVSLHCLSLILTSLTKMPLAAYAQSRLFEPLGIWQDEEGRKYPWRKGTSIKAEPHPLGLWTKDDTLLWSIDTRGFNPAGYGLQLTPREMAKFGYLCLNGGSWDGLQVIPAAYMQETWMNHMTTPKGEGYGYLWFLPQWNGCRVCCAAGHGGQVIAVVPDLDLVVVITMQTHIGPDGPPLPPLLMKEFVLPAFSPQETTPSV</sequence>
<dbReference type="PANTHER" id="PTHR43283:SF7">
    <property type="entry name" value="BETA-LACTAMASE-RELATED DOMAIN-CONTAINING PROTEIN"/>
    <property type="match status" value="1"/>
</dbReference>
<protein>
    <submittedName>
        <fullName evidence="2">6-aminohexanoate-dimer hydrolase</fullName>
    </submittedName>
</protein>
<dbReference type="SUPFAM" id="SSF56601">
    <property type="entry name" value="beta-lactamase/transpeptidase-like"/>
    <property type="match status" value="1"/>
</dbReference>
<proteinExistence type="predicted"/>
<gene>
    <name evidence="2" type="ORF">KSX_65100</name>
</gene>
<accession>A0A8J3I1L3</accession>
<comment type="caution">
    <text evidence="2">The sequence shown here is derived from an EMBL/GenBank/DDBJ whole genome shotgun (WGS) entry which is preliminary data.</text>
</comment>
<dbReference type="RefSeq" id="WP_220197570.1">
    <property type="nucleotide sequence ID" value="NZ_BNJF01000004.1"/>
</dbReference>
<keyword evidence="2" id="KW-0378">Hydrolase</keyword>
<dbReference type="PANTHER" id="PTHR43283">
    <property type="entry name" value="BETA-LACTAMASE-RELATED"/>
    <property type="match status" value="1"/>
</dbReference>
<name>A0A8J3I1L3_9CHLR</name>
<dbReference type="InterPro" id="IPR001466">
    <property type="entry name" value="Beta-lactam-related"/>
</dbReference>